<keyword evidence="7" id="KW-0443">Lipid metabolism</keyword>
<dbReference type="InterPro" id="IPR001753">
    <property type="entry name" value="Enoyl-CoA_hydra/iso"/>
</dbReference>
<accession>A0ABW4M1W1</accession>
<keyword evidence="11" id="KW-0511">Multifunctional enzyme</keyword>
<evidence type="ECO:0000256" key="8">
    <source>
        <dbReference type="ARBA" id="ARBA00023140"/>
    </source>
</evidence>
<keyword evidence="6" id="KW-0520">NAD</keyword>
<evidence type="ECO:0000256" key="1">
    <source>
        <dbReference type="ARBA" id="ARBA00004275"/>
    </source>
</evidence>
<feature type="domain" description="3-hydroxyacyl-CoA dehydrogenase NAD binding" evidence="14">
    <location>
        <begin position="292"/>
        <end position="466"/>
    </location>
</feature>
<comment type="caution">
    <text evidence="15">The sequence shown here is derived from an EMBL/GenBank/DDBJ whole genome shotgun (WGS) entry which is preliminary data.</text>
</comment>
<evidence type="ECO:0000256" key="6">
    <source>
        <dbReference type="ARBA" id="ARBA00023027"/>
    </source>
</evidence>
<dbReference type="InterPro" id="IPR006176">
    <property type="entry name" value="3-OHacyl-CoA_DH_NAD-bd"/>
</dbReference>
<evidence type="ECO:0000256" key="5">
    <source>
        <dbReference type="ARBA" id="ARBA00023002"/>
    </source>
</evidence>
<dbReference type="Gene3D" id="3.40.50.720">
    <property type="entry name" value="NAD(P)-binding Rossmann-like Domain"/>
    <property type="match status" value="1"/>
</dbReference>
<comment type="subcellular location">
    <subcellularLocation>
        <location evidence="1">Peroxisome</location>
    </subcellularLocation>
</comment>
<evidence type="ECO:0000256" key="11">
    <source>
        <dbReference type="ARBA" id="ARBA00023268"/>
    </source>
</evidence>
<evidence type="ECO:0000256" key="3">
    <source>
        <dbReference type="ARBA" id="ARBA00022832"/>
    </source>
</evidence>
<keyword evidence="10" id="KW-0456">Lyase</keyword>
<dbReference type="Pfam" id="PF00378">
    <property type="entry name" value="ECH_1"/>
    <property type="match status" value="1"/>
</dbReference>
<evidence type="ECO:0000256" key="9">
    <source>
        <dbReference type="ARBA" id="ARBA00023235"/>
    </source>
</evidence>
<evidence type="ECO:0000256" key="4">
    <source>
        <dbReference type="ARBA" id="ARBA00022963"/>
    </source>
</evidence>
<sequence>MTITITRQASIAVVTVDHPPVNALARAVRQGLVDAVATLDTEPGIDAVVLTCAGRTFIAGADVSEFDKPPEAPHLPDVVAAIETAAKPWIAAIHGSALGGGLEIALGCAYRLAVTGASLGLPEVKLGLIPGAGGTVRLPRLVGAAAAIDMVTTGTPVKAPKALAIGLIDRVIEGDLLAGAIAFGQETAGQSAPVPLSSRPAPETAPDIWEKAAAQVSAKAKGEAAPLRALASLQAACTRDFPAAMAFERETFLSLRASSEAAALRHVFFAERAAPRPPELAGVTARALSTGAVIGGGTMGAGIAAALRDAGLPVVLIERDREAADRGLANLRAIYDGSVKRGRLTPAEAEARLAGITASDDYAMLSETHLVIEAVFEDLAVKRAVFERLSAVCRPDAVLATNTSYLDPAEIAAGLRNPERFLGLHFFSPAHVMKLLEIVPTDDTAQDVLATGFALARLLGKIPVRAGICDGFIGNRILKVTRAQAERLLLNGATPAAVDAAMRAFGLPMGPFEAQDLGGLDIAAFQRKAARARGETPFAPVGERLCAAGRLGQKTHGGWYDYAAGNRTPQPSETVAAIIAEEAAGRPHLSFDAERLADAIVLPMVNEACRILEEGVALRAGDIDLVKIHGYGFPRWRGGPMRYAEARGLADIAKSLTELAADGLADPPCTGLQRAVVAGNFSCLTTHA</sequence>
<evidence type="ECO:0000256" key="7">
    <source>
        <dbReference type="ARBA" id="ARBA00023098"/>
    </source>
</evidence>
<dbReference type="CDD" id="cd06558">
    <property type="entry name" value="crotonase-like"/>
    <property type="match status" value="1"/>
</dbReference>
<keyword evidence="9" id="KW-0413">Isomerase</keyword>
<dbReference type="InterPro" id="IPR029045">
    <property type="entry name" value="ClpP/crotonase-like_dom_sf"/>
</dbReference>
<proteinExistence type="predicted"/>
<organism evidence="15 16">
    <name type="scientific">Rhizobium helianthi</name>
    <dbReference type="NCBI Taxonomy" id="1132695"/>
    <lineage>
        <taxon>Bacteria</taxon>
        <taxon>Pseudomonadati</taxon>
        <taxon>Pseudomonadota</taxon>
        <taxon>Alphaproteobacteria</taxon>
        <taxon>Hyphomicrobiales</taxon>
        <taxon>Rhizobiaceae</taxon>
        <taxon>Rhizobium/Agrobacterium group</taxon>
        <taxon>Rhizobium</taxon>
    </lineage>
</organism>
<dbReference type="SUPFAM" id="SSF51735">
    <property type="entry name" value="NAD(P)-binding Rossmann-fold domains"/>
    <property type="match status" value="1"/>
</dbReference>
<evidence type="ECO:0000313" key="16">
    <source>
        <dbReference type="Proteomes" id="UP001597322"/>
    </source>
</evidence>
<evidence type="ECO:0000256" key="12">
    <source>
        <dbReference type="ARBA" id="ARBA00049556"/>
    </source>
</evidence>
<evidence type="ECO:0000256" key="2">
    <source>
        <dbReference type="ARBA" id="ARBA00005005"/>
    </source>
</evidence>
<keyword evidence="8" id="KW-0576">Peroxisome</keyword>
<comment type="catalytic activity">
    <reaction evidence="12">
        <text>a (3S)-3-hydroxyacyl-CoA + NAD(+) = a 3-oxoacyl-CoA + NADH + H(+)</text>
        <dbReference type="Rhea" id="RHEA:22432"/>
        <dbReference type="ChEBI" id="CHEBI:15378"/>
        <dbReference type="ChEBI" id="CHEBI:57318"/>
        <dbReference type="ChEBI" id="CHEBI:57540"/>
        <dbReference type="ChEBI" id="CHEBI:57945"/>
        <dbReference type="ChEBI" id="CHEBI:90726"/>
        <dbReference type="EC" id="1.1.1.35"/>
    </reaction>
</comment>
<dbReference type="InterPro" id="IPR008927">
    <property type="entry name" value="6-PGluconate_DH-like_C_sf"/>
</dbReference>
<dbReference type="Gene3D" id="3.90.226.10">
    <property type="entry name" value="2-enoyl-CoA Hydratase, Chain A, domain 1"/>
    <property type="match status" value="1"/>
</dbReference>
<comment type="pathway">
    <text evidence="2">Lipid metabolism; fatty acid beta-oxidation.</text>
</comment>
<dbReference type="SUPFAM" id="SSF52096">
    <property type="entry name" value="ClpP/crotonase"/>
    <property type="match status" value="1"/>
</dbReference>
<dbReference type="PANTHER" id="PTHR23309">
    <property type="entry name" value="3-HYDROXYACYL-COA DEHYROGENASE"/>
    <property type="match status" value="1"/>
</dbReference>
<keyword evidence="16" id="KW-1185">Reference proteome</keyword>
<dbReference type="PANTHER" id="PTHR23309:SF51">
    <property type="entry name" value="3-HYDROXYACYL-COA DEHYDROGENASE-RELATED"/>
    <property type="match status" value="1"/>
</dbReference>
<dbReference type="Pfam" id="PF00725">
    <property type="entry name" value="3HCDH"/>
    <property type="match status" value="1"/>
</dbReference>
<dbReference type="Proteomes" id="UP001597322">
    <property type="component" value="Unassembled WGS sequence"/>
</dbReference>
<dbReference type="InterPro" id="IPR036291">
    <property type="entry name" value="NAD(P)-bd_dom_sf"/>
</dbReference>
<dbReference type="Pfam" id="PF02737">
    <property type="entry name" value="3HCDH_N"/>
    <property type="match status" value="1"/>
</dbReference>
<dbReference type="EMBL" id="JBHUEQ010000008">
    <property type="protein sequence ID" value="MFD1745092.1"/>
    <property type="molecule type" value="Genomic_DNA"/>
</dbReference>
<reference evidence="16" key="1">
    <citation type="journal article" date="2019" name="Int. J. Syst. Evol. Microbiol.">
        <title>The Global Catalogue of Microorganisms (GCM) 10K type strain sequencing project: providing services to taxonomists for standard genome sequencing and annotation.</title>
        <authorList>
            <consortium name="The Broad Institute Genomics Platform"/>
            <consortium name="The Broad Institute Genome Sequencing Center for Infectious Disease"/>
            <person name="Wu L."/>
            <person name="Ma J."/>
        </authorList>
    </citation>
    <scope>NUCLEOTIDE SEQUENCE [LARGE SCALE GENOMIC DNA]</scope>
    <source>
        <strain evidence="16">CG52</strain>
    </source>
</reference>
<dbReference type="RefSeq" id="WP_377398103.1">
    <property type="nucleotide sequence ID" value="NZ_JBHUEQ010000008.1"/>
</dbReference>
<gene>
    <name evidence="15" type="ORF">ACFSE1_06430</name>
</gene>
<dbReference type="SUPFAM" id="SSF48179">
    <property type="entry name" value="6-phosphogluconate dehydrogenase C-terminal domain-like"/>
    <property type="match status" value="2"/>
</dbReference>
<dbReference type="InterPro" id="IPR006108">
    <property type="entry name" value="3HC_DH_C"/>
</dbReference>
<name>A0ABW4M1W1_9HYPH</name>
<dbReference type="Gene3D" id="1.10.1040.50">
    <property type="match status" value="1"/>
</dbReference>
<evidence type="ECO:0000259" key="14">
    <source>
        <dbReference type="Pfam" id="PF02737"/>
    </source>
</evidence>
<keyword evidence="3" id="KW-0276">Fatty acid metabolism</keyword>
<evidence type="ECO:0000313" key="15">
    <source>
        <dbReference type="EMBL" id="MFD1745092.1"/>
    </source>
</evidence>
<evidence type="ECO:0000256" key="10">
    <source>
        <dbReference type="ARBA" id="ARBA00023239"/>
    </source>
</evidence>
<keyword evidence="5" id="KW-0560">Oxidoreductase</keyword>
<evidence type="ECO:0000259" key="13">
    <source>
        <dbReference type="Pfam" id="PF00725"/>
    </source>
</evidence>
<protein>
    <submittedName>
        <fullName evidence="15">3-hydroxyacyl-CoA dehydrogenase NAD-binding domain-containing protein</fullName>
    </submittedName>
</protein>
<keyword evidence="4" id="KW-0442">Lipid degradation</keyword>
<feature type="domain" description="3-hydroxyacyl-CoA dehydrogenase C-terminal" evidence="13">
    <location>
        <begin position="471"/>
        <end position="562"/>
    </location>
</feature>